<feature type="region of interest" description="Disordered" evidence="27">
    <location>
        <begin position="342"/>
        <end position="370"/>
    </location>
</feature>
<dbReference type="GO" id="GO:0006955">
    <property type="term" value="P:immune response"/>
    <property type="evidence" value="ECO:0007669"/>
    <property type="project" value="TreeGrafter"/>
</dbReference>
<evidence type="ECO:0000256" key="3">
    <source>
        <dbReference type="ARBA" id="ARBA00004496"/>
    </source>
</evidence>
<keyword evidence="19" id="KW-0832">Ubl conjugation</keyword>
<keyword evidence="22" id="KW-0472">Membrane</keyword>
<dbReference type="InterPro" id="IPR000719">
    <property type="entry name" value="Prot_kinase_dom"/>
</dbReference>
<keyword evidence="12" id="KW-0808">Transferase</keyword>
<keyword evidence="21" id="KW-0346">Stress response</keyword>
<comment type="catalytic activity">
    <reaction evidence="24">
        <text>L-threonyl-[protein] + ATP = O-phospho-L-threonyl-[protein] + ADP + H(+)</text>
        <dbReference type="Rhea" id="RHEA:46608"/>
        <dbReference type="Rhea" id="RHEA-COMP:11060"/>
        <dbReference type="Rhea" id="RHEA-COMP:11605"/>
        <dbReference type="ChEBI" id="CHEBI:15378"/>
        <dbReference type="ChEBI" id="CHEBI:30013"/>
        <dbReference type="ChEBI" id="CHEBI:30616"/>
        <dbReference type="ChEBI" id="CHEBI:61977"/>
        <dbReference type="ChEBI" id="CHEBI:456216"/>
        <dbReference type="EC" id="2.7.11.25"/>
    </reaction>
</comment>
<feature type="region of interest" description="Disordered" evidence="27">
    <location>
        <begin position="432"/>
        <end position="485"/>
    </location>
</feature>
<dbReference type="OrthoDB" id="10261027at2759"/>
<dbReference type="GO" id="GO:0007254">
    <property type="term" value="P:JNK cascade"/>
    <property type="evidence" value="ECO:0007669"/>
    <property type="project" value="TreeGrafter"/>
</dbReference>
<evidence type="ECO:0000256" key="4">
    <source>
        <dbReference type="ARBA" id="ARBA00006529"/>
    </source>
</evidence>
<keyword evidence="18" id="KW-0460">Magnesium</keyword>
<dbReference type="CDD" id="cd14058">
    <property type="entry name" value="STKc_TAK1"/>
    <property type="match status" value="1"/>
</dbReference>
<dbReference type="GO" id="GO:0005737">
    <property type="term" value="C:cytoplasm"/>
    <property type="evidence" value="ECO:0007669"/>
    <property type="project" value="UniProtKB-SubCell"/>
</dbReference>
<protein>
    <recommendedName>
        <fullName evidence="6">Mitogen-activated protein kinase kinase kinase 7</fullName>
        <ecNumber evidence="5">2.7.11.25</ecNumber>
    </recommendedName>
</protein>
<organism evidence="29 30">
    <name type="scientific">Salmo trutta</name>
    <name type="common">Brown trout</name>
    <dbReference type="NCBI Taxonomy" id="8032"/>
    <lineage>
        <taxon>Eukaryota</taxon>
        <taxon>Metazoa</taxon>
        <taxon>Chordata</taxon>
        <taxon>Craniata</taxon>
        <taxon>Vertebrata</taxon>
        <taxon>Euteleostomi</taxon>
        <taxon>Actinopterygii</taxon>
        <taxon>Neopterygii</taxon>
        <taxon>Teleostei</taxon>
        <taxon>Protacanthopterygii</taxon>
        <taxon>Salmoniformes</taxon>
        <taxon>Salmonidae</taxon>
        <taxon>Salmoninae</taxon>
        <taxon>Salmo</taxon>
    </lineage>
</organism>
<evidence type="ECO:0000256" key="5">
    <source>
        <dbReference type="ARBA" id="ARBA00012406"/>
    </source>
</evidence>
<feature type="binding site" evidence="26">
    <location>
        <position position="50"/>
    </location>
    <ligand>
        <name>ATP</name>
        <dbReference type="ChEBI" id="CHEBI:30616"/>
    </ligand>
</feature>
<keyword evidence="11" id="KW-0597">Phosphoprotein</keyword>
<evidence type="ECO:0000256" key="26">
    <source>
        <dbReference type="PROSITE-ProRule" id="PRU10141"/>
    </source>
</evidence>
<evidence type="ECO:0000256" key="25">
    <source>
        <dbReference type="ARBA" id="ARBA00048329"/>
    </source>
</evidence>
<dbReference type="InterPro" id="IPR001245">
    <property type="entry name" value="Ser-Thr/Tyr_kinase_cat_dom"/>
</dbReference>
<proteinExistence type="inferred from homology"/>
<dbReference type="GO" id="GO:0005102">
    <property type="term" value="F:signaling receptor binding"/>
    <property type="evidence" value="ECO:0007669"/>
    <property type="project" value="UniProtKB-ARBA"/>
</dbReference>
<keyword evidence="30" id="KW-1185">Reference proteome</keyword>
<dbReference type="PRINTS" id="PR00109">
    <property type="entry name" value="TYRKINASE"/>
</dbReference>
<dbReference type="Gene3D" id="1.10.510.10">
    <property type="entry name" value="Transferase(Phosphotransferase) domain 1"/>
    <property type="match status" value="1"/>
</dbReference>
<dbReference type="GO" id="GO:0005524">
    <property type="term" value="F:ATP binding"/>
    <property type="evidence" value="ECO:0007669"/>
    <property type="project" value="UniProtKB-UniRule"/>
</dbReference>
<keyword evidence="17 26" id="KW-0067">ATP-binding</keyword>
<feature type="compositionally biased region" description="Low complexity" evidence="27">
    <location>
        <begin position="440"/>
        <end position="456"/>
    </location>
</feature>
<dbReference type="GO" id="GO:0043410">
    <property type="term" value="P:positive regulation of MAPK cascade"/>
    <property type="evidence" value="ECO:0007669"/>
    <property type="project" value="UniProtKB-ARBA"/>
</dbReference>
<gene>
    <name evidence="29" type="primary">MAP3K7</name>
    <name evidence="29" type="synonym">map3k7</name>
</gene>
<evidence type="ECO:0000256" key="18">
    <source>
        <dbReference type="ARBA" id="ARBA00022842"/>
    </source>
</evidence>
<keyword evidence="16" id="KW-0418">Kinase</keyword>
<name>A0A674DZX8_SALTR</name>
<dbReference type="SUPFAM" id="SSF56112">
    <property type="entry name" value="Protein kinase-like (PK-like)"/>
    <property type="match status" value="1"/>
</dbReference>
<dbReference type="GO" id="GO:0009893">
    <property type="term" value="P:positive regulation of metabolic process"/>
    <property type="evidence" value="ECO:0007669"/>
    <property type="project" value="UniProtKB-ARBA"/>
</dbReference>
<evidence type="ECO:0000313" key="30">
    <source>
        <dbReference type="Proteomes" id="UP000472277"/>
    </source>
</evidence>
<keyword evidence="14" id="KW-0479">Metal-binding</keyword>
<dbReference type="Ensembl" id="ENSSTUT00000108511.1">
    <property type="protein sequence ID" value="ENSSTUP00000101146.1"/>
    <property type="gene ID" value="ENSSTUG00000044998.1"/>
</dbReference>
<reference evidence="29" key="2">
    <citation type="submission" date="2025-08" db="UniProtKB">
        <authorList>
            <consortium name="Ensembl"/>
        </authorList>
    </citation>
    <scope>IDENTIFICATION</scope>
</reference>
<evidence type="ECO:0000256" key="7">
    <source>
        <dbReference type="ARBA" id="ARBA00022475"/>
    </source>
</evidence>
<evidence type="ECO:0000256" key="8">
    <source>
        <dbReference type="ARBA" id="ARBA00022490"/>
    </source>
</evidence>
<evidence type="ECO:0000259" key="28">
    <source>
        <dbReference type="PROSITE" id="PS50011"/>
    </source>
</evidence>
<dbReference type="EC" id="2.7.11.25" evidence="5"/>
<dbReference type="GO" id="GO:0043123">
    <property type="term" value="P:positive regulation of canonical NF-kappaB signal transduction"/>
    <property type="evidence" value="ECO:0007669"/>
    <property type="project" value="UniProtKB-ARBA"/>
</dbReference>
<dbReference type="RefSeq" id="XP_029609711.1">
    <property type="nucleotide sequence ID" value="XM_029753851.1"/>
</dbReference>
<dbReference type="GO" id="GO:0005886">
    <property type="term" value="C:plasma membrane"/>
    <property type="evidence" value="ECO:0007669"/>
    <property type="project" value="UniProtKB-SubCell"/>
</dbReference>
<evidence type="ECO:0000256" key="6">
    <source>
        <dbReference type="ARBA" id="ARBA00017660"/>
    </source>
</evidence>
<dbReference type="FunFam" id="1.10.510.10:FF:000143">
    <property type="entry name" value="Mitogen-activated protein kinase kinase kinase 7"/>
    <property type="match status" value="1"/>
</dbReference>
<evidence type="ECO:0000313" key="29">
    <source>
        <dbReference type="Ensembl" id="ENSSTUP00000101146.1"/>
    </source>
</evidence>
<reference evidence="29" key="1">
    <citation type="submission" date="2021-04" db="EMBL/GenBank/DDBJ databases">
        <authorList>
            <consortium name="Wellcome Sanger Institute Data Sharing"/>
        </authorList>
    </citation>
    <scope>NUCLEOTIDE SEQUENCE [LARGE SCALE GENOMIC DNA]</scope>
</reference>
<evidence type="ECO:0000256" key="17">
    <source>
        <dbReference type="ARBA" id="ARBA00022840"/>
    </source>
</evidence>
<evidence type="ECO:0000256" key="19">
    <source>
        <dbReference type="ARBA" id="ARBA00022843"/>
    </source>
</evidence>
<keyword evidence="10" id="KW-0723">Serine/threonine-protein kinase</keyword>
<feature type="compositionally biased region" description="Polar residues" evidence="27">
    <location>
        <begin position="359"/>
        <end position="370"/>
    </location>
</feature>
<evidence type="ECO:0000256" key="9">
    <source>
        <dbReference type="ARBA" id="ARBA00022499"/>
    </source>
</evidence>
<evidence type="ECO:0000256" key="24">
    <source>
        <dbReference type="ARBA" id="ARBA00047559"/>
    </source>
</evidence>
<dbReference type="PROSITE" id="PS00108">
    <property type="entry name" value="PROTEIN_KINASE_ST"/>
    <property type="match status" value="1"/>
</dbReference>
<dbReference type="PANTHER" id="PTHR46716:SF1">
    <property type="entry name" value="MITOGEN-ACTIVATED PROTEIN KINASE KINASE KINASE 7"/>
    <property type="match status" value="1"/>
</dbReference>
<dbReference type="PANTHER" id="PTHR46716">
    <property type="entry name" value="MITOGEN-ACTIVATED PROTEIN KINASE KINASE KINASE 7"/>
    <property type="match status" value="1"/>
</dbReference>
<dbReference type="InterPro" id="IPR008271">
    <property type="entry name" value="Ser/Thr_kinase_AS"/>
</dbReference>
<keyword evidence="20" id="KW-0805">Transcription regulation</keyword>
<dbReference type="GO" id="GO:0006915">
    <property type="term" value="P:apoptotic process"/>
    <property type="evidence" value="ECO:0007669"/>
    <property type="project" value="UniProtKB-KW"/>
</dbReference>
<comment type="subcellular location">
    <subcellularLocation>
        <location evidence="2">Cell membrane</location>
        <topology evidence="2">Peripheral membrane protein</topology>
        <orientation evidence="2">Cytoplasmic side</orientation>
    </subcellularLocation>
    <subcellularLocation>
        <location evidence="3">Cytoplasm</location>
    </subcellularLocation>
</comment>
<dbReference type="Pfam" id="PF07714">
    <property type="entry name" value="PK_Tyr_Ser-Thr"/>
    <property type="match status" value="1"/>
</dbReference>
<evidence type="ECO:0000256" key="2">
    <source>
        <dbReference type="ARBA" id="ARBA00004413"/>
    </source>
</evidence>
<evidence type="ECO:0000256" key="13">
    <source>
        <dbReference type="ARBA" id="ARBA00022703"/>
    </source>
</evidence>
<evidence type="ECO:0000256" key="27">
    <source>
        <dbReference type="SAM" id="MobiDB-lite"/>
    </source>
</evidence>
<dbReference type="GO" id="GO:0071560">
    <property type="term" value="P:cellular response to transforming growth factor beta stimulus"/>
    <property type="evidence" value="ECO:0007669"/>
    <property type="project" value="UniProtKB-ARBA"/>
</dbReference>
<comment type="catalytic activity">
    <reaction evidence="25">
        <text>L-seryl-[protein] + ATP = O-phospho-L-seryl-[protein] + ADP + H(+)</text>
        <dbReference type="Rhea" id="RHEA:17989"/>
        <dbReference type="Rhea" id="RHEA-COMP:9863"/>
        <dbReference type="Rhea" id="RHEA-COMP:11604"/>
        <dbReference type="ChEBI" id="CHEBI:15378"/>
        <dbReference type="ChEBI" id="CHEBI:29999"/>
        <dbReference type="ChEBI" id="CHEBI:30616"/>
        <dbReference type="ChEBI" id="CHEBI:83421"/>
        <dbReference type="ChEBI" id="CHEBI:456216"/>
        <dbReference type="EC" id="2.7.11.25"/>
    </reaction>
</comment>
<feature type="region of interest" description="Disordered" evidence="27">
    <location>
        <begin position="288"/>
        <end position="329"/>
    </location>
</feature>
<evidence type="ECO:0000256" key="11">
    <source>
        <dbReference type="ARBA" id="ARBA00022553"/>
    </source>
</evidence>
<keyword evidence="8" id="KW-0963">Cytoplasm</keyword>
<dbReference type="InterPro" id="IPR049637">
    <property type="entry name" value="MAP3K7"/>
</dbReference>
<sequence>MSSADMLETPPGYPFEEIDYVDIEVEEVVGRGAFGVVCKAKWKGKDVAIKTIESESERKAFIVELRQLSRVNHPNIVKLYGSCNSPVCLVMEYAEGGSLYNVLHGAEPLPCYTASHAMSWCFQCSQGVAYLHGMKPKALIHRDLKPPNLLLVAGGTVLKICDFGTACDIQTHMTNNKGSAAWMAPEVFEGSNYSEKCDVFSWGIILWEVITRRKPFDEIGGPAFRIMWAVHNGTRPPLIKSLPKPIESLMTRCWSKDPSQRPSMEEIVKIMTHLMRCFPGSDEPLQYPYQYSDEGQSNSASSTGSYVDCTSSKSDTNMEHGYSQGSNDTIKIKPQFAHQFRPKGDPLRSLPLSRGGSVESLSGRTHSLVASESKRMSADLSELEHRVPFAAAARPQYKRGHRKTASFGTILDVPKIVFTASCEAQRRRSVQDLPGIGTDSSQGSRNSSRSSSPSVRMMPPDKTNSRGYSFSPDDPTDTNGSDNSIPMAYLTLDHQLQPLAPCPNSKESMAVFEQHCKMAQEYLKVQTEITLLIQRRKELIAELDQDEKDQQNTSRLVQEHKKLLEENKSLSTYYQKCKKQLELIRAQQQKRQGTS</sequence>
<evidence type="ECO:0000256" key="12">
    <source>
        <dbReference type="ARBA" id="ARBA00022679"/>
    </source>
</evidence>
<keyword evidence="7" id="KW-1003">Cell membrane</keyword>
<keyword evidence="9" id="KW-1017">Isopeptide bond</keyword>
<comment type="similarity">
    <text evidence="4">Belongs to the protein kinase superfamily. STE Ser/Thr protein kinase family. MAP kinase kinase kinase subfamily.</text>
</comment>
<reference evidence="29" key="3">
    <citation type="submission" date="2025-09" db="UniProtKB">
        <authorList>
            <consortium name="Ensembl"/>
        </authorList>
    </citation>
    <scope>IDENTIFICATION</scope>
</reference>
<evidence type="ECO:0000256" key="15">
    <source>
        <dbReference type="ARBA" id="ARBA00022741"/>
    </source>
</evidence>
<dbReference type="GeneID" id="115194264"/>
<dbReference type="PIRSF" id="PIRSF038168">
    <property type="entry name" value="MAPKKK7"/>
    <property type="match status" value="1"/>
</dbReference>
<evidence type="ECO:0000256" key="16">
    <source>
        <dbReference type="ARBA" id="ARBA00022777"/>
    </source>
</evidence>
<keyword evidence="15 26" id="KW-0547">Nucleotide-binding</keyword>
<keyword evidence="23" id="KW-0804">Transcription</keyword>
<evidence type="ECO:0000256" key="23">
    <source>
        <dbReference type="ARBA" id="ARBA00023163"/>
    </source>
</evidence>
<dbReference type="GO" id="GO:0019901">
    <property type="term" value="F:protein kinase binding"/>
    <property type="evidence" value="ECO:0007669"/>
    <property type="project" value="UniProtKB-ARBA"/>
</dbReference>
<dbReference type="InterPro" id="IPR017441">
    <property type="entry name" value="Protein_kinase_ATP_BS"/>
</dbReference>
<dbReference type="SMART" id="SM00220">
    <property type="entry name" value="S_TKc"/>
    <property type="match status" value="1"/>
</dbReference>
<accession>A0A674DZX8</accession>
<keyword evidence="13" id="KW-0053">Apoptosis</keyword>
<dbReference type="GO" id="GO:0004709">
    <property type="term" value="F:MAP kinase kinase kinase activity"/>
    <property type="evidence" value="ECO:0007669"/>
    <property type="project" value="UniProtKB-EC"/>
</dbReference>
<dbReference type="AlphaFoldDB" id="A0A674DZX8"/>
<feature type="compositionally biased region" description="Polar residues" evidence="27">
    <location>
        <begin position="293"/>
        <end position="315"/>
    </location>
</feature>
<evidence type="ECO:0000256" key="14">
    <source>
        <dbReference type="ARBA" id="ARBA00022723"/>
    </source>
</evidence>
<evidence type="ECO:0000256" key="21">
    <source>
        <dbReference type="ARBA" id="ARBA00023016"/>
    </source>
</evidence>
<dbReference type="PROSITE" id="PS50011">
    <property type="entry name" value="PROTEIN_KINASE_DOM"/>
    <property type="match status" value="1"/>
</dbReference>
<evidence type="ECO:0000256" key="10">
    <source>
        <dbReference type="ARBA" id="ARBA00022527"/>
    </source>
</evidence>
<evidence type="ECO:0000256" key="22">
    <source>
        <dbReference type="ARBA" id="ARBA00023136"/>
    </source>
</evidence>
<feature type="domain" description="Protein kinase" evidence="28">
    <location>
        <begin position="23"/>
        <end position="276"/>
    </location>
</feature>
<dbReference type="KEGG" id="stru:115194264"/>
<dbReference type="FunFam" id="3.30.200.20:FF:000152">
    <property type="entry name" value="Mitogen-activated protein kinase kinase kinase 7"/>
    <property type="match status" value="1"/>
</dbReference>
<dbReference type="Proteomes" id="UP000472277">
    <property type="component" value="Chromosome 1"/>
</dbReference>
<dbReference type="Gene3D" id="3.30.200.20">
    <property type="entry name" value="Phosphorylase Kinase, domain 1"/>
    <property type="match status" value="1"/>
</dbReference>
<comment type="cofactor">
    <cofactor evidence="1">
        <name>Mg(2+)</name>
        <dbReference type="ChEBI" id="CHEBI:18420"/>
    </cofactor>
</comment>
<evidence type="ECO:0000256" key="1">
    <source>
        <dbReference type="ARBA" id="ARBA00001946"/>
    </source>
</evidence>
<dbReference type="GO" id="GO:0000287">
    <property type="term" value="F:magnesium ion binding"/>
    <property type="evidence" value="ECO:0007669"/>
    <property type="project" value="InterPro"/>
</dbReference>
<dbReference type="PROSITE" id="PS00107">
    <property type="entry name" value="PROTEIN_KINASE_ATP"/>
    <property type="match status" value="1"/>
</dbReference>
<evidence type="ECO:0000256" key="20">
    <source>
        <dbReference type="ARBA" id="ARBA00023015"/>
    </source>
</evidence>
<dbReference type="GeneTree" id="ENSGT00940000157785"/>
<dbReference type="InterPro" id="IPR011009">
    <property type="entry name" value="Kinase-like_dom_sf"/>
</dbReference>